<evidence type="ECO:0000256" key="1">
    <source>
        <dbReference type="ARBA" id="ARBA00010409"/>
    </source>
</evidence>
<dbReference type="Pfam" id="PF25150">
    <property type="entry name" value="TPR_Trm732"/>
    <property type="match status" value="1"/>
</dbReference>
<dbReference type="PANTHER" id="PTHR14387:SF0">
    <property type="entry name" value="DUF2428 DOMAIN-CONTAINING PROTEIN"/>
    <property type="match status" value="1"/>
</dbReference>
<organism evidence="6 7">
    <name type="scientific">Melanomma pulvis-pyrius CBS 109.77</name>
    <dbReference type="NCBI Taxonomy" id="1314802"/>
    <lineage>
        <taxon>Eukaryota</taxon>
        <taxon>Fungi</taxon>
        <taxon>Dikarya</taxon>
        <taxon>Ascomycota</taxon>
        <taxon>Pezizomycotina</taxon>
        <taxon>Dothideomycetes</taxon>
        <taxon>Pleosporomycetidae</taxon>
        <taxon>Pleosporales</taxon>
        <taxon>Melanommataceae</taxon>
        <taxon>Melanomma</taxon>
    </lineage>
</organism>
<dbReference type="Pfam" id="PF25151">
    <property type="entry name" value="TPR_Trm732_C"/>
    <property type="match status" value="1"/>
</dbReference>
<feature type="domain" description="tRNA (32-2'-O)-methyltransferase regulator THADA-like C-terminal TPR repeats region" evidence="5">
    <location>
        <begin position="951"/>
        <end position="1109"/>
    </location>
</feature>
<dbReference type="PANTHER" id="PTHR14387">
    <property type="entry name" value="THADA/DEATH RECEPTOR INTERACTING PROTEIN"/>
    <property type="match status" value="1"/>
</dbReference>
<dbReference type="Pfam" id="PF10350">
    <property type="entry name" value="DUF2428"/>
    <property type="match status" value="1"/>
</dbReference>
<comment type="similarity">
    <text evidence="1">Belongs to the THADA family.</text>
</comment>
<dbReference type="Pfam" id="PF26523">
    <property type="entry name" value="Trm732_C"/>
    <property type="match status" value="1"/>
</dbReference>
<dbReference type="EMBL" id="MU002155">
    <property type="protein sequence ID" value="KAF2789196.1"/>
    <property type="molecule type" value="Genomic_DNA"/>
</dbReference>
<proteinExistence type="inferred from homology"/>
<dbReference type="InterPro" id="IPR056843">
    <property type="entry name" value="THADA-like_TPR"/>
</dbReference>
<keyword evidence="2" id="KW-0819">tRNA processing</keyword>
<dbReference type="OrthoDB" id="73997at2759"/>
<gene>
    <name evidence="6" type="ORF">K505DRAFT_410464</name>
</gene>
<sequence length="1664" mass="186793">MTEIVGSIEIPIPEQILRDLPKDLQTLGRVIPNFAEKERTIGVKEFQDLVGPILETADLADLSPSHRAAACNALCAIIENVQTSDVEYARSSALDDFIWFRLFQIYLQRSDNAKGKSMRQMLVVLTGVLLKSHSPDSLRLKDRSASILINIICQRHDRLKVKPALQGLAHFLQKGVISLPQLIEIYRKSLLETTSILSTESELARLLFGSVLAWIVHHDTSLSAGHLIKIYLAQLRQSSHYETPNTNDSVLPLWIEPVISALHLWPDRIQEFKTHVFPHCFLPNIDEYLQFLSCLHFDRHVATRGPLLSQFQRHKGCQNDMDDFEEFKVLLATIQTGKELGILKDVERRQCNMIEVHGNTIHLPDDIFGDWLSHCEPEVRLAGLFSSVHSTSVTRPVTDGVFESLKQHLLHLHTDGDANFRREVLGHTQKLFDRLRGSMSTLARLRPKDVLSSHAGVPQFILRSRYGRHMHMLSSQEPLTKTMDFIVWYIRFLEWELRSTSSYQRRITALRALTIVLRSGLDPRISHSCLSRSAQGQLHWPYGFQICNARTIRTLLDLLLDPYDDVRNTSASILELCLDSFVAEERSSVLLTLPPFISRAESAMLRTGRADQADGLARAYSLLFSQCTERSGDARKSDDLGLVTRSGIFGRLVEQLEETINVARNDMSLAVEGRPVHGIFAALRYIIDQEKFYPSLDALSVTQFDEWKKMYTQICALYEALWTCIRDVLCADAPEGHIPEEMEEETSIDTKEILSYSWRGLKEASILLRTMISKAPIGTHEYSLIDQRTFETLGKLCFTQLVDLRHRGAFSTVAQTFAAFCRRCLSTNDELLQELPEKWYQETLLSIHEKADSITRRSAGIPALMSSIIAAESHPGSGSLFSRAMKDLIAEASQDAQDSNIEESRLPQVHALNCIKEIFMTSKLSAASEPYLGECLNLAAKSLNSKIWPIRNCSLVLFKALIERLLGSDEAQDWKERDRTKTSRFSYQNYPGLVQILSDLLNPNGPLKQSMETTIEGGSPLDLHGAEGVFPALQILRQAPPPEPDRGDILKSVHNLVNSPHWHLRDMAARTLVSLYYAHDDFNTITKLLASIEGSTNSQHGLLLALKYIVRRFLRNSQDSTSGAHNTLNALILVLTENSATLFVKTKCPFTRSSFIDLINLCGMAILQQTQRYESLPGEWGKLTEDWESLTDSLGTIGQLGEVAASDSALFRGSTTQWRAINQAITAYRPGPALARLAKVDPDSCSNLLSTLAEIMDTKDRTDPAYTTVLLAQIHLHTLNGQDEEVVSKAQAVLAGSLFDQERRLGFFNNVKENDVISSLEMLETQCLEGSPSSMQSALHLLGYFLDFAYHSYPSHRRTVLQRITRYIRLLRRTIDEENPFDSRYAGARSLCALFHIWTLPSSSKSTSSLILGLSIILYDLLNDDDDEIRDAAAVATTRLLLTQSLNPDIVSLDPSTTINPVVPILTTHRLAKYLTTHFRTSSALTAEALRRLTGAASISALFSSPFADTLAEARRENNALFVIEKRNLFKDDTLDTALWSRVLRCMTPHAVPPHYISGLRTWVLDGFAALTEIARREGDGALGWTSKAEVFTLGMRVTCAAEVVLAWKVEGVETGSVRRALRELADVRCGEGVHGLWVEKIEAVLEREVLEGLRRVYESLSAM</sequence>
<evidence type="ECO:0000259" key="3">
    <source>
        <dbReference type="Pfam" id="PF10350"/>
    </source>
</evidence>
<feature type="domain" description="DUF2428" evidence="3">
    <location>
        <begin position="710"/>
        <end position="948"/>
    </location>
</feature>
<keyword evidence="7" id="KW-1185">Reference proteome</keyword>
<dbReference type="SUPFAM" id="SSF48371">
    <property type="entry name" value="ARM repeat"/>
    <property type="match status" value="2"/>
</dbReference>
<reference evidence="6" key="1">
    <citation type="journal article" date="2020" name="Stud. Mycol.">
        <title>101 Dothideomycetes genomes: a test case for predicting lifestyles and emergence of pathogens.</title>
        <authorList>
            <person name="Haridas S."/>
            <person name="Albert R."/>
            <person name="Binder M."/>
            <person name="Bloem J."/>
            <person name="Labutti K."/>
            <person name="Salamov A."/>
            <person name="Andreopoulos B."/>
            <person name="Baker S."/>
            <person name="Barry K."/>
            <person name="Bills G."/>
            <person name="Bluhm B."/>
            <person name="Cannon C."/>
            <person name="Castanera R."/>
            <person name="Culley D."/>
            <person name="Daum C."/>
            <person name="Ezra D."/>
            <person name="Gonzalez J."/>
            <person name="Henrissat B."/>
            <person name="Kuo A."/>
            <person name="Liang C."/>
            <person name="Lipzen A."/>
            <person name="Lutzoni F."/>
            <person name="Magnuson J."/>
            <person name="Mondo S."/>
            <person name="Nolan M."/>
            <person name="Ohm R."/>
            <person name="Pangilinan J."/>
            <person name="Park H.-J."/>
            <person name="Ramirez L."/>
            <person name="Alfaro M."/>
            <person name="Sun H."/>
            <person name="Tritt A."/>
            <person name="Yoshinaga Y."/>
            <person name="Zwiers L.-H."/>
            <person name="Turgeon B."/>
            <person name="Goodwin S."/>
            <person name="Spatafora J."/>
            <person name="Crous P."/>
            <person name="Grigoriev I."/>
        </authorList>
    </citation>
    <scope>NUCLEOTIDE SEQUENCE</scope>
    <source>
        <strain evidence="6">CBS 109.77</strain>
    </source>
</reference>
<evidence type="ECO:0000313" key="6">
    <source>
        <dbReference type="EMBL" id="KAF2789196.1"/>
    </source>
</evidence>
<dbReference type="GO" id="GO:0030488">
    <property type="term" value="P:tRNA methylation"/>
    <property type="evidence" value="ECO:0007669"/>
    <property type="project" value="TreeGrafter"/>
</dbReference>
<dbReference type="Proteomes" id="UP000799757">
    <property type="component" value="Unassembled WGS sequence"/>
</dbReference>
<protein>
    <submittedName>
        <fullName evidence="6">Uncharacterized protein</fullName>
    </submittedName>
</protein>
<dbReference type="InterPro" id="IPR051954">
    <property type="entry name" value="tRNA_methyltransferase_THADA"/>
</dbReference>
<name>A0A6A6WYN7_9PLEO</name>
<dbReference type="InterPro" id="IPR019442">
    <property type="entry name" value="THADA/TRM732_DUF2428"/>
</dbReference>
<evidence type="ECO:0000313" key="7">
    <source>
        <dbReference type="Proteomes" id="UP000799757"/>
    </source>
</evidence>
<feature type="domain" description="tRNA (32-2'-O)-methyltransferase regulator THADA-like TPR repeats region" evidence="4">
    <location>
        <begin position="319"/>
        <end position="568"/>
    </location>
</feature>
<evidence type="ECO:0000256" key="2">
    <source>
        <dbReference type="ARBA" id="ARBA00022694"/>
    </source>
</evidence>
<dbReference type="InterPro" id="IPR016024">
    <property type="entry name" value="ARM-type_fold"/>
</dbReference>
<dbReference type="InterPro" id="IPR056842">
    <property type="entry name" value="THADA-like_TPR_C"/>
</dbReference>
<evidence type="ECO:0000259" key="5">
    <source>
        <dbReference type="Pfam" id="PF25151"/>
    </source>
</evidence>
<evidence type="ECO:0000259" key="4">
    <source>
        <dbReference type="Pfam" id="PF25150"/>
    </source>
</evidence>
<accession>A0A6A6WYN7</accession>
<dbReference type="GO" id="GO:0005829">
    <property type="term" value="C:cytosol"/>
    <property type="evidence" value="ECO:0007669"/>
    <property type="project" value="TreeGrafter"/>
</dbReference>